<dbReference type="PIRSF" id="PIRSF003107">
    <property type="entry name" value="PhoU"/>
    <property type="match status" value="1"/>
</dbReference>
<dbReference type="InterPro" id="IPR026022">
    <property type="entry name" value="PhoU_dom"/>
</dbReference>
<evidence type="ECO:0000313" key="11">
    <source>
        <dbReference type="Proteomes" id="UP000652567"/>
    </source>
</evidence>
<name>A0A928V493_9GAMM</name>
<evidence type="ECO:0000256" key="3">
    <source>
        <dbReference type="ARBA" id="ARBA00011738"/>
    </source>
</evidence>
<comment type="similarity">
    <text evidence="2 8">Belongs to the PhoU family.</text>
</comment>
<proteinExistence type="inferred from homology"/>
<comment type="subunit">
    <text evidence="3 8">Homodimer.</text>
</comment>
<dbReference type="RefSeq" id="WP_193907295.1">
    <property type="nucleotide sequence ID" value="NZ_PRDL01000001.1"/>
</dbReference>
<evidence type="ECO:0000256" key="2">
    <source>
        <dbReference type="ARBA" id="ARBA00008107"/>
    </source>
</evidence>
<dbReference type="GO" id="GO:0005737">
    <property type="term" value="C:cytoplasm"/>
    <property type="evidence" value="ECO:0007669"/>
    <property type="project" value="UniProtKB-SubCell"/>
</dbReference>
<keyword evidence="11" id="KW-1185">Reference proteome</keyword>
<evidence type="ECO:0000256" key="8">
    <source>
        <dbReference type="PIRNR" id="PIRNR003107"/>
    </source>
</evidence>
<dbReference type="Pfam" id="PF01895">
    <property type="entry name" value="PhoU"/>
    <property type="match status" value="2"/>
</dbReference>
<keyword evidence="6 8" id="KW-0592">Phosphate transport</keyword>
<dbReference type="GO" id="GO:0045936">
    <property type="term" value="P:negative regulation of phosphate metabolic process"/>
    <property type="evidence" value="ECO:0007669"/>
    <property type="project" value="InterPro"/>
</dbReference>
<evidence type="ECO:0000256" key="5">
    <source>
        <dbReference type="ARBA" id="ARBA00022490"/>
    </source>
</evidence>
<evidence type="ECO:0000256" key="1">
    <source>
        <dbReference type="ARBA" id="ARBA00004496"/>
    </source>
</evidence>
<dbReference type="Proteomes" id="UP000652567">
    <property type="component" value="Unassembled WGS sequence"/>
</dbReference>
<reference evidence="10" key="1">
    <citation type="submission" date="2018-07" db="EMBL/GenBank/DDBJ databases">
        <title>Genome assembly of strain Ka43.</title>
        <authorList>
            <person name="Kukolya J."/>
            <person name="Nagy I."/>
            <person name="Horvath B."/>
            <person name="Toth A."/>
        </authorList>
    </citation>
    <scope>NUCLEOTIDE SEQUENCE</scope>
    <source>
        <strain evidence="10">KB43</strain>
    </source>
</reference>
<accession>A0A928V493</accession>
<dbReference type="Gene3D" id="1.20.58.220">
    <property type="entry name" value="Phosphate transport system protein phou homolog 2, domain 2"/>
    <property type="match status" value="2"/>
</dbReference>
<comment type="caution">
    <text evidence="10">The sequence shown here is derived from an EMBL/GenBank/DDBJ whole genome shotgun (WGS) entry which is preliminary data.</text>
</comment>
<evidence type="ECO:0000313" key="10">
    <source>
        <dbReference type="EMBL" id="MBE8716312.1"/>
    </source>
</evidence>
<evidence type="ECO:0000256" key="7">
    <source>
        <dbReference type="ARBA" id="ARBA00056181"/>
    </source>
</evidence>
<dbReference type="FunFam" id="1.20.58.220:FF:000004">
    <property type="entry name" value="Phosphate-specific transport system accessory protein PhoU"/>
    <property type="match status" value="1"/>
</dbReference>
<dbReference type="AlphaFoldDB" id="A0A928V493"/>
<protein>
    <recommendedName>
        <fullName evidence="8">Phosphate-specific transport system accessory protein PhoU</fullName>
    </recommendedName>
</protein>
<dbReference type="GO" id="GO:0006817">
    <property type="term" value="P:phosphate ion transport"/>
    <property type="evidence" value="ECO:0007669"/>
    <property type="project" value="UniProtKB-KW"/>
</dbReference>
<dbReference type="PANTHER" id="PTHR42930">
    <property type="entry name" value="PHOSPHATE-SPECIFIC TRANSPORT SYSTEM ACCESSORY PROTEIN PHOU"/>
    <property type="match status" value="1"/>
</dbReference>
<dbReference type="NCBIfam" id="TIGR02135">
    <property type="entry name" value="phoU_full"/>
    <property type="match status" value="1"/>
</dbReference>
<comment type="subcellular location">
    <subcellularLocation>
        <location evidence="1 8">Cytoplasm</location>
    </subcellularLocation>
</comment>
<dbReference type="PANTHER" id="PTHR42930:SF3">
    <property type="entry name" value="PHOSPHATE-SPECIFIC TRANSPORT SYSTEM ACCESSORY PROTEIN PHOU"/>
    <property type="match status" value="1"/>
</dbReference>
<feature type="domain" description="PhoU" evidence="9">
    <location>
        <begin position="25"/>
        <end position="112"/>
    </location>
</feature>
<keyword evidence="4 8" id="KW-0813">Transport</keyword>
<feature type="domain" description="PhoU" evidence="9">
    <location>
        <begin position="129"/>
        <end position="213"/>
    </location>
</feature>
<gene>
    <name evidence="10" type="primary">phoU</name>
    <name evidence="10" type="ORF">C4F51_03820</name>
</gene>
<organism evidence="10 11">
    <name type="scientific">Cellvibrio polysaccharolyticus</name>
    <dbReference type="NCBI Taxonomy" id="2082724"/>
    <lineage>
        <taxon>Bacteria</taxon>
        <taxon>Pseudomonadati</taxon>
        <taxon>Pseudomonadota</taxon>
        <taxon>Gammaproteobacteria</taxon>
        <taxon>Cellvibrionales</taxon>
        <taxon>Cellvibrionaceae</taxon>
        <taxon>Cellvibrio</taxon>
    </lineage>
</organism>
<dbReference type="InterPro" id="IPR028366">
    <property type="entry name" value="PhoU"/>
</dbReference>
<dbReference type="EMBL" id="PRDL01000001">
    <property type="protein sequence ID" value="MBE8716312.1"/>
    <property type="molecule type" value="Genomic_DNA"/>
</dbReference>
<keyword evidence="5 8" id="KW-0963">Cytoplasm</keyword>
<evidence type="ECO:0000256" key="4">
    <source>
        <dbReference type="ARBA" id="ARBA00022448"/>
    </source>
</evidence>
<evidence type="ECO:0000256" key="6">
    <source>
        <dbReference type="ARBA" id="ARBA00022592"/>
    </source>
</evidence>
<evidence type="ECO:0000259" key="9">
    <source>
        <dbReference type="Pfam" id="PF01895"/>
    </source>
</evidence>
<dbReference type="InterPro" id="IPR038078">
    <property type="entry name" value="PhoU-like_sf"/>
</dbReference>
<sequence length="239" mass="27286">MLQSKIAGHYSQAYDTQLHGIVIRVLEMCSLVKKQLDDALSAFIDGDRELAQRVVDTDRRVNTYEVDIDEHCIDILVRRQPAASDLRLVLTILKIINDIERIGDLAESIARHVLQESGERPNSAQINDIEEMGTRTRIMLRQALESFEKMDAADALDVLQQDKAIDNDYARILRHSLTYMLEDTRQIGRSMEIIWVARALERVGDHARNICQYSIFLSKGYNVTHSSDDEMKNIISGND</sequence>
<dbReference type="SUPFAM" id="SSF109755">
    <property type="entry name" value="PhoU-like"/>
    <property type="match status" value="1"/>
</dbReference>
<dbReference type="GO" id="GO:0030643">
    <property type="term" value="P:intracellular phosphate ion homeostasis"/>
    <property type="evidence" value="ECO:0007669"/>
    <property type="project" value="InterPro"/>
</dbReference>
<comment type="function">
    <text evidence="7 8">Plays a role in the regulation of phosphate uptake.</text>
</comment>